<dbReference type="CTD" id="20243993"/>
<dbReference type="Proteomes" id="UP000030746">
    <property type="component" value="Unassembled WGS sequence"/>
</dbReference>
<organism evidence="2 3">
    <name type="scientific">Lottia gigantea</name>
    <name type="common">Giant owl limpet</name>
    <dbReference type="NCBI Taxonomy" id="225164"/>
    <lineage>
        <taxon>Eukaryota</taxon>
        <taxon>Metazoa</taxon>
        <taxon>Spiralia</taxon>
        <taxon>Lophotrochozoa</taxon>
        <taxon>Mollusca</taxon>
        <taxon>Gastropoda</taxon>
        <taxon>Patellogastropoda</taxon>
        <taxon>Lottioidea</taxon>
        <taxon>Lottiidae</taxon>
        <taxon>Lottia</taxon>
    </lineage>
</organism>
<accession>V4A4T3</accession>
<sequence length="182" mass="21119">MTVKIGDFGLATVKTRWSGSHQFQQPTGSILWMAPEVIRMKEHNPYTFQSDVYAFGIVLYELMTGELPYSNISNKDQILFMVGKGYLRPDVNKARSDTPKAFKRHMLDSCQYEWENRPLFQQLLASLESLYSSIPKIKRSKSEPAIHRTDSFDLDYRYMCPSPKTPINSQFLQFNFIHAGDY</sequence>
<dbReference type="OrthoDB" id="774951at2759"/>
<dbReference type="PANTHER" id="PTHR44329">
    <property type="entry name" value="SERINE/THREONINE-PROTEIN KINASE TNNI3K-RELATED"/>
    <property type="match status" value="1"/>
</dbReference>
<dbReference type="InterPro" id="IPR000719">
    <property type="entry name" value="Prot_kinase_dom"/>
</dbReference>
<evidence type="ECO:0000313" key="3">
    <source>
        <dbReference type="Proteomes" id="UP000030746"/>
    </source>
</evidence>
<gene>
    <name evidence="2" type="ORF">LOTGIDRAFT_176776</name>
</gene>
<dbReference type="PROSITE" id="PS50011">
    <property type="entry name" value="PROTEIN_KINASE_DOM"/>
    <property type="match status" value="1"/>
</dbReference>
<dbReference type="STRING" id="225164.V4A4T3"/>
<proteinExistence type="predicted"/>
<protein>
    <recommendedName>
        <fullName evidence="1">Protein kinase domain-containing protein</fullName>
    </recommendedName>
</protein>
<dbReference type="InterPro" id="IPR001245">
    <property type="entry name" value="Ser-Thr/Tyr_kinase_cat_dom"/>
</dbReference>
<name>V4A4T3_LOTGI</name>
<dbReference type="RefSeq" id="XP_009057585.1">
    <property type="nucleotide sequence ID" value="XM_009059337.1"/>
</dbReference>
<dbReference type="AlphaFoldDB" id="V4A4T3"/>
<dbReference type="EMBL" id="KB202219">
    <property type="protein sequence ID" value="ESO91727.1"/>
    <property type="molecule type" value="Genomic_DNA"/>
</dbReference>
<dbReference type="PANTHER" id="PTHR44329:SF262">
    <property type="entry name" value="RAF HOMOLOG SERINE_THREONINE-PROTEIN KINASE RAF"/>
    <property type="match status" value="1"/>
</dbReference>
<dbReference type="InterPro" id="IPR051681">
    <property type="entry name" value="Ser/Thr_Kinases-Pseudokinases"/>
</dbReference>
<dbReference type="KEGG" id="lgi:LOTGIDRAFT_176776"/>
<dbReference type="SUPFAM" id="SSF56112">
    <property type="entry name" value="Protein kinase-like (PK-like)"/>
    <property type="match status" value="1"/>
</dbReference>
<dbReference type="Pfam" id="PF07714">
    <property type="entry name" value="PK_Tyr_Ser-Thr"/>
    <property type="match status" value="1"/>
</dbReference>
<reference evidence="2 3" key="1">
    <citation type="journal article" date="2013" name="Nature">
        <title>Insights into bilaterian evolution from three spiralian genomes.</title>
        <authorList>
            <person name="Simakov O."/>
            <person name="Marletaz F."/>
            <person name="Cho S.J."/>
            <person name="Edsinger-Gonzales E."/>
            <person name="Havlak P."/>
            <person name="Hellsten U."/>
            <person name="Kuo D.H."/>
            <person name="Larsson T."/>
            <person name="Lv J."/>
            <person name="Arendt D."/>
            <person name="Savage R."/>
            <person name="Osoegawa K."/>
            <person name="de Jong P."/>
            <person name="Grimwood J."/>
            <person name="Chapman J.A."/>
            <person name="Shapiro H."/>
            <person name="Aerts A."/>
            <person name="Otillar R.P."/>
            <person name="Terry A.Y."/>
            <person name="Boore J.L."/>
            <person name="Grigoriev I.V."/>
            <person name="Lindberg D.R."/>
            <person name="Seaver E.C."/>
            <person name="Weisblat D.A."/>
            <person name="Putnam N.H."/>
            <person name="Rokhsar D.S."/>
        </authorList>
    </citation>
    <scope>NUCLEOTIDE SEQUENCE [LARGE SCALE GENOMIC DNA]</scope>
</reference>
<evidence type="ECO:0000259" key="1">
    <source>
        <dbReference type="PROSITE" id="PS50011"/>
    </source>
</evidence>
<dbReference type="InterPro" id="IPR011009">
    <property type="entry name" value="Kinase-like_dom_sf"/>
</dbReference>
<evidence type="ECO:0000313" key="2">
    <source>
        <dbReference type="EMBL" id="ESO91727.1"/>
    </source>
</evidence>
<dbReference type="GO" id="GO:0004709">
    <property type="term" value="F:MAP kinase kinase kinase activity"/>
    <property type="evidence" value="ECO:0007669"/>
    <property type="project" value="TreeGrafter"/>
</dbReference>
<dbReference type="Gene3D" id="1.10.510.10">
    <property type="entry name" value="Transferase(Phosphotransferase) domain 1"/>
    <property type="match status" value="1"/>
</dbReference>
<dbReference type="GO" id="GO:0005524">
    <property type="term" value="F:ATP binding"/>
    <property type="evidence" value="ECO:0007669"/>
    <property type="project" value="InterPro"/>
</dbReference>
<feature type="domain" description="Protein kinase" evidence="1">
    <location>
        <begin position="1"/>
        <end position="131"/>
    </location>
</feature>
<dbReference type="GeneID" id="20243993"/>
<keyword evidence="3" id="KW-1185">Reference proteome</keyword>